<keyword evidence="2" id="KW-1185">Reference proteome</keyword>
<dbReference type="AlphaFoldDB" id="A0A5Q0LP10"/>
<proteinExistence type="predicted"/>
<evidence type="ECO:0000313" key="1">
    <source>
        <dbReference type="EMBL" id="QFZ78828.1"/>
    </source>
</evidence>
<sequence>MAWSTRDFPKYASPAWIALHPDDPKRLAGALEAAESWRKYGDEEALIQWLREASHSRPSVAERRTRAELDAAAVPKLPHQLRATAGWPPIAVPGKPGQYLTYNSQQQEAA</sequence>
<accession>A0A5Q0LP10</accession>
<evidence type="ECO:0000313" key="2">
    <source>
        <dbReference type="Proteomes" id="UP000326179"/>
    </source>
</evidence>
<dbReference type="KEGG" id="sfy:GFH48_18970"/>
<reference evidence="1 2" key="1">
    <citation type="submission" date="2019-10" db="EMBL/GenBank/DDBJ databases">
        <title>A novel species.</title>
        <authorList>
            <person name="Gao J."/>
        </authorList>
    </citation>
    <scope>NUCLEOTIDE SEQUENCE [LARGE SCALE GENOMIC DNA]</scope>
    <source>
        <strain evidence="1 2">QMT-28</strain>
    </source>
</reference>
<dbReference type="Proteomes" id="UP000326179">
    <property type="component" value="Chromosome"/>
</dbReference>
<name>A0A5Q0LP10_9ACTN</name>
<dbReference type="EMBL" id="CP045643">
    <property type="protein sequence ID" value="QFZ78828.1"/>
    <property type="molecule type" value="Genomic_DNA"/>
</dbReference>
<protein>
    <submittedName>
        <fullName evidence="1">Uncharacterized protein</fullName>
    </submittedName>
</protein>
<gene>
    <name evidence="1" type="ORF">GFH48_18970</name>
</gene>
<organism evidence="1 2">
    <name type="scientific">Streptomyces fagopyri</name>
    <dbReference type="NCBI Taxonomy" id="2662397"/>
    <lineage>
        <taxon>Bacteria</taxon>
        <taxon>Bacillati</taxon>
        <taxon>Actinomycetota</taxon>
        <taxon>Actinomycetes</taxon>
        <taxon>Kitasatosporales</taxon>
        <taxon>Streptomycetaceae</taxon>
        <taxon>Streptomyces</taxon>
    </lineage>
</organism>